<name>A0ABD5YYD6_9EURY</name>
<sequence length="296" mass="31249">MHLTGAITVGTLSGCLGLLPGSKPKVFETVTVEDQQIVVQLADGTNADAIDLRSPSDELLDTATIGRRSTVTLPVYEERNTPYPPGDYTLVAVETNGNGESQRLDDYSLTLTSSLSVPAVQPITKDLRNGFGGDPPPVATNVQVTIENTGNLPVDISYIGFTEGVPSPNDPPSEFPQGIYPWSGPVHIAGSAQTSLKPLGAPLRYSQPYSQSPDPNAVGVPNQSASWKQLKAAHCNGSRHTATLVIQTANGAIHTSSVTFEYAGEAFRHDAGSLNYACSNVTVVEKSETTRATATK</sequence>
<comment type="caution">
    <text evidence="1">The sequence shown here is derived from an EMBL/GenBank/DDBJ whole genome shotgun (WGS) entry which is preliminary data.</text>
</comment>
<keyword evidence="2" id="KW-1185">Reference proteome</keyword>
<accession>A0ABD5YYD6</accession>
<dbReference type="EMBL" id="JBHTAX010000007">
    <property type="protein sequence ID" value="MFC7193204.1"/>
    <property type="molecule type" value="Genomic_DNA"/>
</dbReference>
<gene>
    <name evidence="1" type="ORF">ACFQL7_27740</name>
</gene>
<evidence type="ECO:0000313" key="2">
    <source>
        <dbReference type="Proteomes" id="UP001596417"/>
    </source>
</evidence>
<dbReference type="AlphaFoldDB" id="A0ABD5YYD6"/>
<protein>
    <submittedName>
        <fullName evidence="1">Uncharacterized protein</fullName>
    </submittedName>
</protein>
<reference evidence="1 2" key="1">
    <citation type="journal article" date="2019" name="Int. J. Syst. Evol. Microbiol.">
        <title>The Global Catalogue of Microorganisms (GCM) 10K type strain sequencing project: providing services to taxonomists for standard genome sequencing and annotation.</title>
        <authorList>
            <consortium name="The Broad Institute Genomics Platform"/>
            <consortium name="The Broad Institute Genome Sequencing Center for Infectious Disease"/>
            <person name="Wu L."/>
            <person name="Ma J."/>
        </authorList>
    </citation>
    <scope>NUCLEOTIDE SEQUENCE [LARGE SCALE GENOMIC DNA]</scope>
    <source>
        <strain evidence="1 2">RDMS1</strain>
    </source>
</reference>
<dbReference type="Proteomes" id="UP001596417">
    <property type="component" value="Unassembled WGS sequence"/>
</dbReference>
<evidence type="ECO:0000313" key="1">
    <source>
        <dbReference type="EMBL" id="MFC7193204.1"/>
    </source>
</evidence>
<organism evidence="1 2">
    <name type="scientific">Halocatena marina</name>
    <dbReference type="NCBI Taxonomy" id="2934937"/>
    <lineage>
        <taxon>Archaea</taxon>
        <taxon>Methanobacteriati</taxon>
        <taxon>Methanobacteriota</taxon>
        <taxon>Stenosarchaea group</taxon>
        <taxon>Halobacteria</taxon>
        <taxon>Halobacteriales</taxon>
        <taxon>Natronomonadaceae</taxon>
        <taxon>Halocatena</taxon>
    </lineage>
</organism>
<proteinExistence type="predicted"/>